<sequence>MIKYIINYDQNVLCFHEYDRITTTIQAFCAKRSRHGTMNDGWNICEDGCYKPNKNTSVWVMSTVNDKMNAESIDLHHGIKVYRHKPSITSGQNAIAVTPKNKSGLFDHSAKLGVWSNEVKKRSNSRDVFILDVKNLTEKVLSDVIKDGLLKTMQQLSIRINYTEHQTGIRYLSALKHLRRLFQLGFRIYWSKPEWSCILQNKNRTSCVYLDMVR</sequence>
<evidence type="ECO:0000313" key="1">
    <source>
        <dbReference type="EMBL" id="CAC5417654.1"/>
    </source>
</evidence>
<dbReference type="EMBL" id="CACVKT020008786">
    <property type="protein sequence ID" value="CAC5417654.1"/>
    <property type="molecule type" value="Genomic_DNA"/>
</dbReference>
<dbReference type="Proteomes" id="UP000507470">
    <property type="component" value="Unassembled WGS sequence"/>
</dbReference>
<evidence type="ECO:0000313" key="2">
    <source>
        <dbReference type="Proteomes" id="UP000507470"/>
    </source>
</evidence>
<keyword evidence="2" id="KW-1185">Reference proteome</keyword>
<reference evidence="1 2" key="1">
    <citation type="submission" date="2020-06" db="EMBL/GenBank/DDBJ databases">
        <authorList>
            <person name="Li R."/>
            <person name="Bekaert M."/>
        </authorList>
    </citation>
    <scope>NUCLEOTIDE SEQUENCE [LARGE SCALE GENOMIC DNA]</scope>
    <source>
        <strain evidence="2">wild</strain>
    </source>
</reference>
<organism evidence="1 2">
    <name type="scientific">Mytilus coruscus</name>
    <name type="common">Sea mussel</name>
    <dbReference type="NCBI Taxonomy" id="42192"/>
    <lineage>
        <taxon>Eukaryota</taxon>
        <taxon>Metazoa</taxon>
        <taxon>Spiralia</taxon>
        <taxon>Lophotrochozoa</taxon>
        <taxon>Mollusca</taxon>
        <taxon>Bivalvia</taxon>
        <taxon>Autobranchia</taxon>
        <taxon>Pteriomorphia</taxon>
        <taxon>Mytilida</taxon>
        <taxon>Mytiloidea</taxon>
        <taxon>Mytilidae</taxon>
        <taxon>Mytilinae</taxon>
        <taxon>Mytilus</taxon>
    </lineage>
</organism>
<protein>
    <submittedName>
        <fullName evidence="1">Uncharacterized protein</fullName>
    </submittedName>
</protein>
<gene>
    <name evidence="1" type="ORF">MCOR_50143</name>
</gene>
<proteinExistence type="predicted"/>
<dbReference type="AlphaFoldDB" id="A0A6J8EAH9"/>
<name>A0A6J8EAH9_MYTCO</name>
<dbReference type="OrthoDB" id="10387929at2759"/>
<accession>A0A6J8EAH9</accession>